<keyword evidence="6 13" id="KW-0479">Metal-binding</keyword>
<proteinExistence type="inferred from homology"/>
<keyword evidence="8" id="KW-0492">Microsome</keyword>
<reference evidence="16" key="1">
    <citation type="submission" date="2014-01" db="EMBL/GenBank/DDBJ databases">
        <title>The Genome Sequence of Anopheles melas CM1001059_A (V2).</title>
        <authorList>
            <consortium name="The Broad Institute Genomics Platform"/>
            <person name="Neafsey D.E."/>
            <person name="Besansky N."/>
            <person name="Howell P."/>
            <person name="Walton C."/>
            <person name="Young S.K."/>
            <person name="Zeng Q."/>
            <person name="Gargeya S."/>
            <person name="Fitzgerald M."/>
            <person name="Haas B."/>
            <person name="Abouelleil A."/>
            <person name="Allen A.W."/>
            <person name="Alvarado L."/>
            <person name="Arachchi H.M."/>
            <person name="Berlin A.M."/>
            <person name="Chapman S.B."/>
            <person name="Gainer-Dewar J."/>
            <person name="Goldberg J."/>
            <person name="Griggs A."/>
            <person name="Gujja S."/>
            <person name="Hansen M."/>
            <person name="Howarth C."/>
            <person name="Imamovic A."/>
            <person name="Ireland A."/>
            <person name="Larimer J."/>
            <person name="McCowan C."/>
            <person name="Murphy C."/>
            <person name="Pearson M."/>
            <person name="Poon T.W."/>
            <person name="Priest M."/>
            <person name="Roberts A."/>
            <person name="Saif S."/>
            <person name="Shea T."/>
            <person name="Sisk P."/>
            <person name="Sykes S."/>
            <person name="Wortman J."/>
            <person name="Nusbaum C."/>
            <person name="Birren B."/>
        </authorList>
    </citation>
    <scope>NUCLEOTIDE SEQUENCE [LARGE SCALE GENOMIC DNA]</scope>
    <source>
        <strain evidence="16">CM1001059</strain>
    </source>
</reference>
<evidence type="ECO:0000256" key="11">
    <source>
        <dbReference type="ARBA" id="ARBA00023033"/>
    </source>
</evidence>
<dbReference type="GO" id="GO:0005506">
    <property type="term" value="F:iron ion binding"/>
    <property type="evidence" value="ECO:0007669"/>
    <property type="project" value="InterPro"/>
</dbReference>
<keyword evidence="9 14" id="KW-0560">Oxidoreductase</keyword>
<dbReference type="InterPro" id="IPR036396">
    <property type="entry name" value="Cyt_P450_sf"/>
</dbReference>
<comment type="cofactor">
    <cofactor evidence="1 13">
        <name>heme</name>
        <dbReference type="ChEBI" id="CHEBI:30413"/>
    </cofactor>
</comment>
<evidence type="ECO:0000256" key="4">
    <source>
        <dbReference type="ARBA" id="ARBA00010617"/>
    </source>
</evidence>
<feature type="binding site" description="axial binding residue" evidence="13">
    <location>
        <position position="140"/>
    </location>
    <ligand>
        <name>heme</name>
        <dbReference type="ChEBI" id="CHEBI:30413"/>
    </ligand>
    <ligandPart>
        <name>Fe</name>
        <dbReference type="ChEBI" id="CHEBI:18248"/>
    </ligandPart>
</feature>
<dbReference type="InterPro" id="IPR017972">
    <property type="entry name" value="Cyt_P450_CS"/>
</dbReference>
<evidence type="ECO:0000313" key="16">
    <source>
        <dbReference type="Proteomes" id="UP000075902"/>
    </source>
</evidence>
<evidence type="ECO:0000256" key="6">
    <source>
        <dbReference type="ARBA" id="ARBA00022723"/>
    </source>
</evidence>
<keyword evidence="5 13" id="KW-0349">Heme</keyword>
<keyword evidence="10 13" id="KW-0408">Iron</keyword>
<organism evidence="15 16">
    <name type="scientific">Anopheles melas</name>
    <dbReference type="NCBI Taxonomy" id="34690"/>
    <lineage>
        <taxon>Eukaryota</taxon>
        <taxon>Metazoa</taxon>
        <taxon>Ecdysozoa</taxon>
        <taxon>Arthropoda</taxon>
        <taxon>Hexapoda</taxon>
        <taxon>Insecta</taxon>
        <taxon>Pterygota</taxon>
        <taxon>Neoptera</taxon>
        <taxon>Endopterygota</taxon>
        <taxon>Diptera</taxon>
        <taxon>Nematocera</taxon>
        <taxon>Culicoidea</taxon>
        <taxon>Culicidae</taxon>
        <taxon>Anophelinae</taxon>
        <taxon>Anopheles</taxon>
    </lineage>
</organism>
<sequence length="195" mass="22596">GFETSSTTQSFCLYELAKNPDIQERLREEINRAIKENGGEVTYDVVMNIKYLDNVIDETLRKYPPVESLTRVPSVDYRIPGTKHVIPKRTLVQIPAYAIQRDPDHYPDPERFNPDRFLPEEVKKRHPFTFIPFGEGPRICIGLRFGLMQTKVGLITLLRKFRFSPSARTPERVEYDPKMITIAPKAGNYLKVEKL</sequence>
<evidence type="ECO:0000256" key="13">
    <source>
        <dbReference type="PIRSR" id="PIRSR602401-1"/>
    </source>
</evidence>
<comment type="subcellular location">
    <subcellularLocation>
        <location evidence="3">Endoplasmic reticulum membrane</location>
        <topology evidence="3">Peripheral membrane protein</topology>
    </subcellularLocation>
    <subcellularLocation>
        <location evidence="2">Microsome membrane</location>
        <topology evidence="2">Peripheral membrane protein</topology>
    </subcellularLocation>
</comment>
<keyword evidence="7" id="KW-0256">Endoplasmic reticulum</keyword>
<dbReference type="PRINTS" id="PR00385">
    <property type="entry name" value="P450"/>
</dbReference>
<dbReference type="AlphaFoldDB" id="A0A182TNR3"/>
<dbReference type="GO" id="GO:0005789">
    <property type="term" value="C:endoplasmic reticulum membrane"/>
    <property type="evidence" value="ECO:0007669"/>
    <property type="project" value="UniProtKB-SubCell"/>
</dbReference>
<keyword evidence="16" id="KW-1185">Reference proteome</keyword>
<dbReference type="PANTHER" id="PTHR24292">
    <property type="entry name" value="CYTOCHROME P450"/>
    <property type="match status" value="1"/>
</dbReference>
<accession>A0A182TNR3</accession>
<evidence type="ECO:0000313" key="15">
    <source>
        <dbReference type="EnsemblMetazoa" id="AMEC005657-PA"/>
    </source>
</evidence>
<keyword evidence="11 14" id="KW-0503">Monooxygenase</keyword>
<evidence type="ECO:0000256" key="3">
    <source>
        <dbReference type="ARBA" id="ARBA00004406"/>
    </source>
</evidence>
<comment type="similarity">
    <text evidence="4 14">Belongs to the cytochrome P450 family.</text>
</comment>
<name>A0A182TNR3_9DIPT</name>
<evidence type="ECO:0000256" key="1">
    <source>
        <dbReference type="ARBA" id="ARBA00001971"/>
    </source>
</evidence>
<dbReference type="PRINTS" id="PR00463">
    <property type="entry name" value="EP450I"/>
</dbReference>
<evidence type="ECO:0008006" key="17">
    <source>
        <dbReference type="Google" id="ProtNLM"/>
    </source>
</evidence>
<dbReference type="InterPro" id="IPR050476">
    <property type="entry name" value="Insect_CytP450_Detox"/>
</dbReference>
<dbReference type="EnsemblMetazoa" id="AMEC005657-RA">
    <property type="protein sequence ID" value="AMEC005657-PA"/>
    <property type="gene ID" value="AMEC005657"/>
</dbReference>
<dbReference type="STRING" id="34690.A0A182TNR3"/>
<dbReference type="GO" id="GO:0020037">
    <property type="term" value="F:heme binding"/>
    <property type="evidence" value="ECO:0007669"/>
    <property type="project" value="InterPro"/>
</dbReference>
<dbReference type="Proteomes" id="UP000075902">
    <property type="component" value="Unassembled WGS sequence"/>
</dbReference>
<evidence type="ECO:0000256" key="8">
    <source>
        <dbReference type="ARBA" id="ARBA00022848"/>
    </source>
</evidence>
<evidence type="ECO:0000256" key="14">
    <source>
        <dbReference type="RuleBase" id="RU000461"/>
    </source>
</evidence>
<dbReference type="SUPFAM" id="SSF48264">
    <property type="entry name" value="Cytochrome P450"/>
    <property type="match status" value="1"/>
</dbReference>
<evidence type="ECO:0000256" key="7">
    <source>
        <dbReference type="ARBA" id="ARBA00022824"/>
    </source>
</evidence>
<dbReference type="PANTHER" id="PTHR24292:SF100">
    <property type="entry name" value="CYTOCHROME P450 6A16, ISOFORM B-RELATED"/>
    <property type="match status" value="1"/>
</dbReference>
<dbReference type="PROSITE" id="PS00086">
    <property type="entry name" value="CYTOCHROME_P450"/>
    <property type="match status" value="1"/>
</dbReference>
<evidence type="ECO:0000256" key="9">
    <source>
        <dbReference type="ARBA" id="ARBA00023002"/>
    </source>
</evidence>
<dbReference type="Pfam" id="PF00067">
    <property type="entry name" value="p450"/>
    <property type="match status" value="1"/>
</dbReference>
<evidence type="ECO:0000256" key="12">
    <source>
        <dbReference type="ARBA" id="ARBA00023136"/>
    </source>
</evidence>
<dbReference type="GO" id="GO:0004497">
    <property type="term" value="F:monooxygenase activity"/>
    <property type="evidence" value="ECO:0007669"/>
    <property type="project" value="UniProtKB-KW"/>
</dbReference>
<dbReference type="VEuPathDB" id="VectorBase:AMEC005657"/>
<evidence type="ECO:0000256" key="5">
    <source>
        <dbReference type="ARBA" id="ARBA00022617"/>
    </source>
</evidence>
<dbReference type="InterPro" id="IPR002401">
    <property type="entry name" value="Cyt_P450_E_grp-I"/>
</dbReference>
<evidence type="ECO:0000256" key="10">
    <source>
        <dbReference type="ARBA" id="ARBA00023004"/>
    </source>
</evidence>
<evidence type="ECO:0000256" key="2">
    <source>
        <dbReference type="ARBA" id="ARBA00004174"/>
    </source>
</evidence>
<keyword evidence="12" id="KW-0472">Membrane</keyword>
<reference evidence="15" key="2">
    <citation type="submission" date="2020-05" db="UniProtKB">
        <authorList>
            <consortium name="EnsemblMetazoa"/>
        </authorList>
    </citation>
    <scope>IDENTIFICATION</scope>
    <source>
        <strain evidence="15">CM1001059</strain>
    </source>
</reference>
<dbReference type="Gene3D" id="1.10.630.10">
    <property type="entry name" value="Cytochrome P450"/>
    <property type="match status" value="1"/>
</dbReference>
<protein>
    <recommendedName>
        <fullName evidence="17">Cytochrome P450</fullName>
    </recommendedName>
</protein>
<dbReference type="GO" id="GO:0016705">
    <property type="term" value="F:oxidoreductase activity, acting on paired donors, with incorporation or reduction of molecular oxygen"/>
    <property type="evidence" value="ECO:0007669"/>
    <property type="project" value="InterPro"/>
</dbReference>
<dbReference type="InterPro" id="IPR001128">
    <property type="entry name" value="Cyt_P450"/>
</dbReference>